<protein>
    <recommendedName>
        <fullName evidence="3">PilZ domain-containing protein</fullName>
    </recommendedName>
</protein>
<organism evidence="1 2">
    <name type="scientific">Halobacteriovorax marinus (strain ATCC BAA-682 / DSM 15412 / SJ)</name>
    <name type="common">Bacteriovorax marinus</name>
    <dbReference type="NCBI Taxonomy" id="862908"/>
    <lineage>
        <taxon>Bacteria</taxon>
        <taxon>Pseudomonadati</taxon>
        <taxon>Bdellovibrionota</taxon>
        <taxon>Bacteriovoracia</taxon>
        <taxon>Bacteriovoracales</taxon>
        <taxon>Halobacteriovoraceae</taxon>
        <taxon>Halobacteriovorax</taxon>
    </lineage>
</organism>
<dbReference type="EMBL" id="FQ312005">
    <property type="protein sequence ID" value="CBW25573.1"/>
    <property type="molecule type" value="Genomic_DNA"/>
</dbReference>
<name>E1X5A1_HALMS</name>
<dbReference type="Proteomes" id="UP000008963">
    <property type="component" value="Chromosome"/>
</dbReference>
<dbReference type="AlphaFoldDB" id="E1X5A1"/>
<evidence type="ECO:0000313" key="1">
    <source>
        <dbReference type="EMBL" id="CBW25573.1"/>
    </source>
</evidence>
<dbReference type="HOGENOM" id="CLU_1658370_0_0_7"/>
<evidence type="ECO:0000313" key="2">
    <source>
        <dbReference type="Proteomes" id="UP000008963"/>
    </source>
</evidence>
<proteinExistence type="predicted"/>
<reference evidence="2" key="1">
    <citation type="journal article" date="2013" name="ISME J.">
        <title>A small predatory core genome in the divergent marine Bacteriovorax marinus SJ and the terrestrial Bdellovibrio bacteriovorus.</title>
        <authorList>
            <person name="Crossman L.C."/>
            <person name="Chen H."/>
            <person name="Cerdeno-Tarraga A.M."/>
            <person name="Brooks K."/>
            <person name="Quail M.A."/>
            <person name="Pineiro S.A."/>
            <person name="Hobley L."/>
            <person name="Sockett R.E."/>
            <person name="Bentley S.D."/>
            <person name="Parkhill J."/>
            <person name="Williams H.N."/>
            <person name="Stine O.C."/>
        </authorList>
    </citation>
    <scope>NUCLEOTIDE SEQUENCE [LARGE SCALE GENOMIC DNA]</scope>
    <source>
        <strain evidence="2">ATCC BAA-682 / DSM 15412 / SJ</strain>
    </source>
</reference>
<evidence type="ECO:0008006" key="3">
    <source>
        <dbReference type="Google" id="ProtNLM"/>
    </source>
</evidence>
<dbReference type="STRING" id="862908.BMS_0667"/>
<dbReference type="KEGG" id="bmx:BMS_0667"/>
<keyword evidence="2" id="KW-1185">Reference proteome</keyword>
<sequence>MSQISFPFKMRLMNENAAKKISLSDSLDLKQYQELNYGVVLRNDTSGISFLSAQFIKINELREDSVCLCIPKNLCQTGHNLSIAFFKETPKRIVKFPTPENQESITIIGKVIDQQVADEEKIYIEVKFTQYKANEWNEILNAYLKKQEGITSLIEEVKK</sequence>
<dbReference type="PATRIC" id="fig|862908.3.peg.641"/>
<accession>E1X5A1</accession>
<gene>
    <name evidence="1" type="ordered locus">BMS_0667</name>
</gene>